<protein>
    <submittedName>
        <fullName evidence="9">ABC transporter ATP-binding protein</fullName>
    </submittedName>
</protein>
<keyword evidence="5" id="KW-1278">Translocase</keyword>
<evidence type="ECO:0000256" key="5">
    <source>
        <dbReference type="ARBA" id="ARBA00022967"/>
    </source>
</evidence>
<dbReference type="InterPro" id="IPR003593">
    <property type="entry name" value="AAA+_ATPase"/>
</dbReference>
<dbReference type="InterPro" id="IPR008995">
    <property type="entry name" value="Mo/tungstate-bd_C_term_dom"/>
</dbReference>
<dbReference type="SUPFAM" id="SSF52540">
    <property type="entry name" value="P-loop containing nucleoside triphosphate hydrolases"/>
    <property type="match status" value="1"/>
</dbReference>
<dbReference type="EMBL" id="BONP01000011">
    <property type="protein sequence ID" value="GIG40420.1"/>
    <property type="molecule type" value="Genomic_DNA"/>
</dbReference>
<evidence type="ECO:0000256" key="2">
    <source>
        <dbReference type="ARBA" id="ARBA00022475"/>
    </source>
</evidence>
<dbReference type="InterPro" id="IPR047641">
    <property type="entry name" value="ABC_transpr_MalK/UgpC-like"/>
</dbReference>
<accession>A0ABQ4DM41</accession>
<dbReference type="Gene3D" id="2.40.50.100">
    <property type="match status" value="1"/>
</dbReference>
<dbReference type="GO" id="GO:0005524">
    <property type="term" value="F:ATP binding"/>
    <property type="evidence" value="ECO:0007669"/>
    <property type="project" value="UniProtKB-KW"/>
</dbReference>
<evidence type="ECO:0000256" key="4">
    <source>
        <dbReference type="ARBA" id="ARBA00022840"/>
    </source>
</evidence>
<dbReference type="CDD" id="cd03301">
    <property type="entry name" value="ABC_MalK_N"/>
    <property type="match status" value="1"/>
</dbReference>
<reference evidence="9 10" key="1">
    <citation type="submission" date="2021-01" db="EMBL/GenBank/DDBJ databases">
        <title>Whole genome shotgun sequence of Cellulomonas phragmiteti NBRC 110785.</title>
        <authorList>
            <person name="Komaki H."/>
            <person name="Tamura T."/>
        </authorList>
    </citation>
    <scope>NUCLEOTIDE SEQUENCE [LARGE SCALE GENOMIC DNA]</scope>
    <source>
        <strain evidence="9 10">NBRC 110785</strain>
    </source>
</reference>
<evidence type="ECO:0000256" key="6">
    <source>
        <dbReference type="ARBA" id="ARBA00023136"/>
    </source>
</evidence>
<keyword evidence="4 9" id="KW-0067">ATP-binding</keyword>
<dbReference type="PANTHER" id="PTHR43875:SF15">
    <property type="entry name" value="TREHALOSE IMPORT ATP-BINDING PROTEIN SUGC"/>
    <property type="match status" value="1"/>
</dbReference>
<evidence type="ECO:0000259" key="8">
    <source>
        <dbReference type="PROSITE" id="PS50893"/>
    </source>
</evidence>
<keyword evidence="6" id="KW-0472">Membrane</keyword>
<dbReference type="InterPro" id="IPR017871">
    <property type="entry name" value="ABC_transporter-like_CS"/>
</dbReference>
<dbReference type="InterPro" id="IPR040582">
    <property type="entry name" value="OB_MalK-like"/>
</dbReference>
<evidence type="ECO:0000313" key="9">
    <source>
        <dbReference type="EMBL" id="GIG40420.1"/>
    </source>
</evidence>
<dbReference type="InterPro" id="IPR003439">
    <property type="entry name" value="ABC_transporter-like_ATP-bd"/>
</dbReference>
<dbReference type="InterPro" id="IPR027417">
    <property type="entry name" value="P-loop_NTPase"/>
</dbReference>
<dbReference type="NCBIfam" id="NF008653">
    <property type="entry name" value="PRK11650.1"/>
    <property type="match status" value="1"/>
</dbReference>
<dbReference type="SMART" id="SM00382">
    <property type="entry name" value="AAA"/>
    <property type="match status" value="1"/>
</dbReference>
<proteinExistence type="predicted"/>
<dbReference type="Pfam" id="PF17912">
    <property type="entry name" value="OB_MalK"/>
    <property type="match status" value="1"/>
</dbReference>
<sequence length="424" mass="47430">MAAITLSHVVKKYSDGFAAVNDVSLDIEDGEFVILVGPSGCGKSTLLRMVVGLEDITDGEISIDGDVVNDKAPRDRKLAMVFQNYALYPHLSVFENIAFPLRLEKGRYSEEEVRRRVEKAASTLELQEHLDRKPANLSGGQRQRVAMGRAIVREARAFLFDEPLSNLDAKLRGQMRTEIARMQRRLGTTTIYVTHDQTEAMTLGDRVAVLKKGVLQQVASPRALYEHPVNLFVAGFIGSPPMNFLPGEVDGDVLRLPLAEVPLTDELRSRIGDRDLVIVGLRPEHLEDADTLDDETRGHGVTFEADVDVVEWLGAELYAYIPFETRDDVADTLAELDRELDGENMRTQLVAALGAESHVRDGDVAELWFDPARLLVFDPESGDNLTYDEESARRSDEESVEERRRATERARKRADRSRDRDTAA</sequence>
<keyword evidence="1" id="KW-0813">Transport</keyword>
<dbReference type="PROSITE" id="PS00211">
    <property type="entry name" value="ABC_TRANSPORTER_1"/>
    <property type="match status" value="1"/>
</dbReference>
<dbReference type="RefSeq" id="WP_203674105.1">
    <property type="nucleotide sequence ID" value="NZ_BONP01000011.1"/>
</dbReference>
<dbReference type="SUPFAM" id="SSF50331">
    <property type="entry name" value="MOP-like"/>
    <property type="match status" value="1"/>
</dbReference>
<organism evidence="9 10">
    <name type="scientific">Cellulomonas phragmiteti</name>
    <dbReference type="NCBI Taxonomy" id="478780"/>
    <lineage>
        <taxon>Bacteria</taxon>
        <taxon>Bacillati</taxon>
        <taxon>Actinomycetota</taxon>
        <taxon>Actinomycetes</taxon>
        <taxon>Micrococcales</taxon>
        <taxon>Cellulomonadaceae</taxon>
        <taxon>Cellulomonas</taxon>
    </lineage>
</organism>
<keyword evidence="3" id="KW-0547">Nucleotide-binding</keyword>
<keyword evidence="2" id="KW-1003">Cell membrane</keyword>
<dbReference type="PROSITE" id="PS50893">
    <property type="entry name" value="ABC_TRANSPORTER_2"/>
    <property type="match status" value="1"/>
</dbReference>
<dbReference type="PANTHER" id="PTHR43875">
    <property type="entry name" value="MALTODEXTRIN IMPORT ATP-BINDING PROTEIN MSMX"/>
    <property type="match status" value="1"/>
</dbReference>
<keyword evidence="10" id="KW-1185">Reference proteome</keyword>
<dbReference type="Gene3D" id="3.40.50.300">
    <property type="entry name" value="P-loop containing nucleotide triphosphate hydrolases"/>
    <property type="match status" value="1"/>
</dbReference>
<dbReference type="InterPro" id="IPR015855">
    <property type="entry name" value="ABC_transpr_MalK-like"/>
</dbReference>
<evidence type="ECO:0000256" key="3">
    <source>
        <dbReference type="ARBA" id="ARBA00022741"/>
    </source>
</evidence>
<name>A0ABQ4DM41_9CELL</name>
<gene>
    <name evidence="9" type="ORF">Cph01nite_21820</name>
</gene>
<feature type="domain" description="ABC transporter" evidence="8">
    <location>
        <begin position="4"/>
        <end position="237"/>
    </location>
</feature>
<feature type="compositionally biased region" description="Basic and acidic residues" evidence="7">
    <location>
        <begin position="390"/>
        <end position="409"/>
    </location>
</feature>
<evidence type="ECO:0000313" key="10">
    <source>
        <dbReference type="Proteomes" id="UP000614741"/>
    </source>
</evidence>
<feature type="region of interest" description="Disordered" evidence="7">
    <location>
        <begin position="380"/>
        <end position="424"/>
    </location>
</feature>
<evidence type="ECO:0000256" key="7">
    <source>
        <dbReference type="SAM" id="MobiDB-lite"/>
    </source>
</evidence>
<dbReference type="Pfam" id="PF00005">
    <property type="entry name" value="ABC_tran"/>
    <property type="match status" value="1"/>
</dbReference>
<comment type="caution">
    <text evidence="9">The sequence shown here is derived from an EMBL/GenBank/DDBJ whole genome shotgun (WGS) entry which is preliminary data.</text>
</comment>
<dbReference type="Proteomes" id="UP000614741">
    <property type="component" value="Unassembled WGS sequence"/>
</dbReference>
<evidence type="ECO:0000256" key="1">
    <source>
        <dbReference type="ARBA" id="ARBA00022448"/>
    </source>
</evidence>